<comment type="caution">
    <text evidence="6">The sequence shown here is derived from an EMBL/GenBank/DDBJ whole genome shotgun (WGS) entry which is preliminary data.</text>
</comment>
<evidence type="ECO:0000313" key="7">
    <source>
        <dbReference type="Proteomes" id="UP001168642"/>
    </source>
</evidence>
<keyword evidence="2 4" id="KW-0378">Hydrolase</keyword>
<protein>
    <submittedName>
        <fullName evidence="6">Glycosyl hydrolase</fullName>
    </submittedName>
</protein>
<dbReference type="PRINTS" id="PR00739">
    <property type="entry name" value="GLHYDRLASE26"/>
</dbReference>
<dbReference type="InterPro" id="IPR017853">
    <property type="entry name" value="GH"/>
</dbReference>
<dbReference type="Gene3D" id="3.20.20.80">
    <property type="entry name" value="Glycosidases"/>
    <property type="match status" value="1"/>
</dbReference>
<dbReference type="PANTHER" id="PTHR40079">
    <property type="entry name" value="MANNAN ENDO-1,4-BETA-MANNOSIDASE E-RELATED"/>
    <property type="match status" value="1"/>
</dbReference>
<reference evidence="6" key="1">
    <citation type="submission" date="2023-07" db="EMBL/GenBank/DDBJ databases">
        <title>Wenyingzhuangia sp. chi5 genome sequencing and assembly.</title>
        <authorList>
            <person name="Park S."/>
        </authorList>
    </citation>
    <scope>NUCLEOTIDE SEQUENCE</scope>
    <source>
        <strain evidence="6">Chi5</strain>
    </source>
</reference>
<evidence type="ECO:0000259" key="5">
    <source>
        <dbReference type="PROSITE" id="PS51764"/>
    </source>
</evidence>
<feature type="active site" description="Proton donor" evidence="4">
    <location>
        <position position="219"/>
    </location>
</feature>
<dbReference type="Pfam" id="PF02156">
    <property type="entry name" value="Glyco_hydro_26"/>
    <property type="match status" value="1"/>
</dbReference>
<accession>A0ABT8VTW7</accession>
<dbReference type="PROSITE" id="PS51257">
    <property type="entry name" value="PROKAR_LIPOPROTEIN"/>
    <property type="match status" value="1"/>
</dbReference>
<dbReference type="GO" id="GO:0016787">
    <property type="term" value="F:hydrolase activity"/>
    <property type="evidence" value="ECO:0007669"/>
    <property type="project" value="UniProtKB-KW"/>
</dbReference>
<dbReference type="RefSeq" id="WP_302884626.1">
    <property type="nucleotide sequence ID" value="NZ_JAUMIT010000005.1"/>
</dbReference>
<dbReference type="EMBL" id="JAUMIT010000005">
    <property type="protein sequence ID" value="MDO3695365.1"/>
    <property type="molecule type" value="Genomic_DNA"/>
</dbReference>
<evidence type="ECO:0000256" key="2">
    <source>
        <dbReference type="ARBA" id="ARBA00022801"/>
    </source>
</evidence>
<keyword evidence="7" id="KW-1185">Reference proteome</keyword>
<comment type="similarity">
    <text evidence="1 4">Belongs to the glycosyl hydrolase 26 family.</text>
</comment>
<dbReference type="InterPro" id="IPR000805">
    <property type="entry name" value="Glyco_hydro_26"/>
</dbReference>
<dbReference type="PROSITE" id="PS51764">
    <property type="entry name" value="GH26"/>
    <property type="match status" value="1"/>
</dbReference>
<dbReference type="PANTHER" id="PTHR40079:SF4">
    <property type="entry name" value="GH26 DOMAIN-CONTAINING PROTEIN-RELATED"/>
    <property type="match status" value="1"/>
</dbReference>
<gene>
    <name evidence="6" type="ORF">QVZ41_10995</name>
</gene>
<evidence type="ECO:0000313" key="6">
    <source>
        <dbReference type="EMBL" id="MDO3695365.1"/>
    </source>
</evidence>
<sequence length="408" mass="47011">MRKLYKILFISFFTYACSHDDLGDEMITDPVIPSEEGFVLLPNETTTYMVNPNATPETVALFYHLKTLSNSKFIIGQQDAFSSFFNNNVGASDIKKTTGSDPGLLGSDFMFITDDQNDETPYNWFYQQEQEIKQNAIDAYNKGMINVFSWHLREPYKGEHFYTSSMTDFQKKNAFISILPNGENHEYYKTKLDKVAEVALSMRGNDGKLVPFIFRPFHEFDGDWFWWGAAYCSPEQYKEIWRFTVTYLRDIKQVNNMLFAFSPDNSFNTTSAYLERYPGDEYVDILGMDNYGDFNNQGAEGVKKANQKLKIISDLAIEKIKIAAFTETGYFVTPGKNTPIPNFYANNLYYTLTNKEIKISYVMFWANSKDTYCVPTPEQESASDFISFTNKPKSALLNKLTDLYTLPK</sequence>
<evidence type="ECO:0000256" key="1">
    <source>
        <dbReference type="ARBA" id="ARBA00007754"/>
    </source>
</evidence>
<feature type="active site" description="Nucleophile" evidence="4">
    <location>
        <position position="327"/>
    </location>
</feature>
<evidence type="ECO:0000256" key="3">
    <source>
        <dbReference type="ARBA" id="ARBA00023295"/>
    </source>
</evidence>
<proteinExistence type="inferred from homology"/>
<evidence type="ECO:0000256" key="4">
    <source>
        <dbReference type="PROSITE-ProRule" id="PRU01100"/>
    </source>
</evidence>
<dbReference type="Proteomes" id="UP001168642">
    <property type="component" value="Unassembled WGS sequence"/>
</dbReference>
<keyword evidence="3 4" id="KW-0326">Glycosidase</keyword>
<dbReference type="SUPFAM" id="SSF51445">
    <property type="entry name" value="(Trans)glycosidases"/>
    <property type="match status" value="1"/>
</dbReference>
<organism evidence="6 7">
    <name type="scientific">Wenyingzhuangia gilva</name>
    <dbReference type="NCBI Taxonomy" id="3057677"/>
    <lineage>
        <taxon>Bacteria</taxon>
        <taxon>Pseudomonadati</taxon>
        <taxon>Bacteroidota</taxon>
        <taxon>Flavobacteriia</taxon>
        <taxon>Flavobacteriales</taxon>
        <taxon>Flavobacteriaceae</taxon>
        <taxon>Wenyingzhuangia</taxon>
    </lineage>
</organism>
<dbReference type="InterPro" id="IPR022790">
    <property type="entry name" value="GH26_dom"/>
</dbReference>
<name>A0ABT8VTW7_9FLAO</name>
<feature type="domain" description="GH26" evidence="5">
    <location>
        <begin position="56"/>
        <end position="398"/>
    </location>
</feature>